<proteinExistence type="predicted"/>
<dbReference type="OrthoDB" id="21204at2759"/>
<dbReference type="FunFam" id="3.30.40.10:FF:000022">
    <property type="entry name" value="E3 ubiquitin-protein ligase RING1-like"/>
    <property type="match status" value="1"/>
</dbReference>
<dbReference type="InterPro" id="IPR013083">
    <property type="entry name" value="Znf_RING/FYVE/PHD"/>
</dbReference>
<evidence type="ECO:0000256" key="2">
    <source>
        <dbReference type="ARBA" id="ARBA00012483"/>
    </source>
</evidence>
<reference evidence="11" key="2">
    <citation type="submission" date="2019-07" db="EMBL/GenBank/DDBJ databases">
        <authorList>
            <person name="Yang Y."/>
            <person name="Bocs S."/>
            <person name="Baudouin L."/>
        </authorList>
    </citation>
    <scope>NUCLEOTIDE SEQUENCE</scope>
    <source>
        <tissue evidence="11">Spear leaf of Hainan Tall coconut</tissue>
    </source>
</reference>
<keyword evidence="7" id="KW-0862">Zinc</keyword>
<protein>
    <recommendedName>
        <fullName evidence="2">RING-type E3 ubiquitin transferase</fullName>
        <ecNumber evidence="2">2.3.2.27</ecNumber>
    </recommendedName>
</protein>
<dbReference type="GO" id="GO:0016567">
    <property type="term" value="P:protein ubiquitination"/>
    <property type="evidence" value="ECO:0007669"/>
    <property type="project" value="TreeGrafter"/>
</dbReference>
<evidence type="ECO:0000256" key="1">
    <source>
        <dbReference type="ARBA" id="ARBA00000900"/>
    </source>
</evidence>
<evidence type="ECO:0000313" key="12">
    <source>
        <dbReference type="Proteomes" id="UP000797356"/>
    </source>
</evidence>
<name>A0A8K0I7K4_COCNU</name>
<dbReference type="PANTHER" id="PTHR15710">
    <property type="entry name" value="E3 UBIQUITIN-PROTEIN LIGASE PRAJA"/>
    <property type="match status" value="1"/>
</dbReference>
<comment type="caution">
    <text evidence="11">The sequence shown here is derived from an EMBL/GenBank/DDBJ whole genome shotgun (WGS) entry which is preliminary data.</text>
</comment>
<dbReference type="PROSITE" id="PS50089">
    <property type="entry name" value="ZF_RING_2"/>
    <property type="match status" value="1"/>
</dbReference>
<feature type="region of interest" description="Disordered" evidence="9">
    <location>
        <begin position="67"/>
        <end position="89"/>
    </location>
</feature>
<dbReference type="InterPro" id="IPR001841">
    <property type="entry name" value="Znf_RING"/>
</dbReference>
<dbReference type="Pfam" id="PF14369">
    <property type="entry name" value="Zn_ribbon_19"/>
    <property type="match status" value="1"/>
</dbReference>
<keyword evidence="3" id="KW-0808">Transferase</keyword>
<sequence length="334" mass="36441">MDEALVDGYWCHMCSQMVNPVMEVEIKCPLCNSGFVEEMDGGGDLDAAELGSDRALSSSAAVLLGRSSQRRRIRREEEEEDDDEDDSDRDRDLETLLRRRRRSLAILQLLQALRETTRSESDNSESEREREGDGMILINHLNQTIILQGSFDTSETGRQDSNNNSFGASVGDYFLGPSLDLLLQHLEENDPNRYGTPPAQKEAIDAMPTVKIEEGAMSCCVCLEDFGVGEEAREMPCKHKFHSGCILAWLELHSSCPVCRFRMPADEAKGSNGGGNGSRVEVGSRDGGNGGSGRGFWVPVLWPFNGLFSSSGSQNSETTSSSAPPPSSTSGSDS</sequence>
<evidence type="ECO:0000256" key="9">
    <source>
        <dbReference type="SAM" id="MobiDB-lite"/>
    </source>
</evidence>
<evidence type="ECO:0000313" key="11">
    <source>
        <dbReference type="EMBL" id="KAG1338864.1"/>
    </source>
</evidence>
<dbReference type="Proteomes" id="UP000797356">
    <property type="component" value="Chromosome 4"/>
</dbReference>
<accession>A0A8K0I7K4</accession>
<comment type="catalytic activity">
    <reaction evidence="1">
        <text>S-ubiquitinyl-[E2 ubiquitin-conjugating enzyme]-L-cysteine + [acceptor protein]-L-lysine = [E2 ubiquitin-conjugating enzyme]-L-cysteine + N(6)-ubiquitinyl-[acceptor protein]-L-lysine.</text>
        <dbReference type="EC" id="2.3.2.27"/>
    </reaction>
</comment>
<keyword evidence="5 8" id="KW-0863">Zinc-finger</keyword>
<evidence type="ECO:0000256" key="6">
    <source>
        <dbReference type="ARBA" id="ARBA00022786"/>
    </source>
</evidence>
<evidence type="ECO:0000256" key="4">
    <source>
        <dbReference type="ARBA" id="ARBA00022723"/>
    </source>
</evidence>
<evidence type="ECO:0000259" key="10">
    <source>
        <dbReference type="PROSITE" id="PS50089"/>
    </source>
</evidence>
<feature type="domain" description="RING-type" evidence="10">
    <location>
        <begin position="219"/>
        <end position="260"/>
    </location>
</feature>
<evidence type="ECO:0000256" key="7">
    <source>
        <dbReference type="ARBA" id="ARBA00022833"/>
    </source>
</evidence>
<feature type="region of interest" description="Disordered" evidence="9">
    <location>
        <begin position="310"/>
        <end position="334"/>
    </location>
</feature>
<reference evidence="11" key="1">
    <citation type="journal article" date="2017" name="Gigascience">
        <title>The genome draft of coconut (Cocos nucifera).</title>
        <authorList>
            <person name="Xiao Y."/>
            <person name="Xu P."/>
            <person name="Fan H."/>
            <person name="Baudouin L."/>
            <person name="Xia W."/>
            <person name="Bocs S."/>
            <person name="Xu J."/>
            <person name="Li Q."/>
            <person name="Guo A."/>
            <person name="Zhou L."/>
            <person name="Li J."/>
            <person name="Wu Y."/>
            <person name="Ma Z."/>
            <person name="Armero A."/>
            <person name="Issali A.E."/>
            <person name="Liu N."/>
            <person name="Peng M."/>
            <person name="Yang Y."/>
        </authorList>
    </citation>
    <scope>NUCLEOTIDE SEQUENCE</scope>
    <source>
        <tissue evidence="11">Spear leaf of Hainan Tall coconut</tissue>
    </source>
</reference>
<evidence type="ECO:0000256" key="8">
    <source>
        <dbReference type="PROSITE-ProRule" id="PRU00175"/>
    </source>
</evidence>
<keyword evidence="6" id="KW-0833">Ubl conjugation pathway</keyword>
<organism evidence="11 12">
    <name type="scientific">Cocos nucifera</name>
    <name type="common">Coconut palm</name>
    <dbReference type="NCBI Taxonomy" id="13894"/>
    <lineage>
        <taxon>Eukaryota</taxon>
        <taxon>Viridiplantae</taxon>
        <taxon>Streptophyta</taxon>
        <taxon>Embryophyta</taxon>
        <taxon>Tracheophyta</taxon>
        <taxon>Spermatophyta</taxon>
        <taxon>Magnoliopsida</taxon>
        <taxon>Liliopsida</taxon>
        <taxon>Arecaceae</taxon>
        <taxon>Arecoideae</taxon>
        <taxon>Cocoseae</taxon>
        <taxon>Attaleinae</taxon>
        <taxon>Cocos</taxon>
    </lineage>
</organism>
<dbReference type="AlphaFoldDB" id="A0A8K0I7K4"/>
<feature type="compositionally biased region" description="Acidic residues" evidence="9">
    <location>
        <begin position="77"/>
        <end position="87"/>
    </location>
</feature>
<keyword evidence="12" id="KW-1185">Reference proteome</keyword>
<dbReference type="PANTHER" id="PTHR15710:SF22">
    <property type="entry name" value="RING-TYPE E3 UBIQUITIN TRANSFERASE"/>
    <property type="match status" value="1"/>
</dbReference>
<dbReference type="Gene3D" id="3.30.40.10">
    <property type="entry name" value="Zinc/RING finger domain, C3HC4 (zinc finger)"/>
    <property type="match status" value="1"/>
</dbReference>
<gene>
    <name evidence="11" type="ORF">COCNU_04G011700</name>
</gene>
<feature type="region of interest" description="Disordered" evidence="9">
    <location>
        <begin position="267"/>
        <end position="291"/>
    </location>
</feature>
<evidence type="ECO:0000256" key="3">
    <source>
        <dbReference type="ARBA" id="ARBA00022679"/>
    </source>
</evidence>
<dbReference type="SMART" id="SM00184">
    <property type="entry name" value="RING"/>
    <property type="match status" value="1"/>
</dbReference>
<evidence type="ECO:0000256" key="5">
    <source>
        <dbReference type="ARBA" id="ARBA00022771"/>
    </source>
</evidence>
<dbReference type="EMBL" id="CM017875">
    <property type="protein sequence ID" value="KAG1338864.1"/>
    <property type="molecule type" value="Genomic_DNA"/>
</dbReference>
<dbReference type="EC" id="2.3.2.27" evidence="2"/>
<dbReference type="GO" id="GO:0005737">
    <property type="term" value="C:cytoplasm"/>
    <property type="evidence" value="ECO:0007669"/>
    <property type="project" value="TreeGrafter"/>
</dbReference>
<dbReference type="GO" id="GO:0008270">
    <property type="term" value="F:zinc ion binding"/>
    <property type="evidence" value="ECO:0007669"/>
    <property type="project" value="UniProtKB-KW"/>
</dbReference>
<dbReference type="Pfam" id="PF13639">
    <property type="entry name" value="zf-RING_2"/>
    <property type="match status" value="1"/>
</dbReference>
<dbReference type="SUPFAM" id="SSF57850">
    <property type="entry name" value="RING/U-box"/>
    <property type="match status" value="1"/>
</dbReference>
<dbReference type="InterPro" id="IPR039525">
    <property type="entry name" value="RNF126-like_zinc-ribbon"/>
</dbReference>
<keyword evidence="4" id="KW-0479">Metal-binding</keyword>
<dbReference type="GO" id="GO:0061630">
    <property type="term" value="F:ubiquitin protein ligase activity"/>
    <property type="evidence" value="ECO:0007669"/>
    <property type="project" value="UniProtKB-EC"/>
</dbReference>